<feature type="transmembrane region" description="Helical" evidence="5">
    <location>
        <begin position="16"/>
        <end position="34"/>
    </location>
</feature>
<protein>
    <submittedName>
        <fullName evidence="7">O-antigen ligase domain-containing protein</fullName>
    </submittedName>
</protein>
<keyword evidence="4 5" id="KW-0472">Membrane</keyword>
<dbReference type="PANTHER" id="PTHR37422:SF13">
    <property type="entry name" value="LIPOPOLYSACCHARIDE BIOSYNTHESIS PROTEIN PA4999-RELATED"/>
    <property type="match status" value="1"/>
</dbReference>
<feature type="transmembrane region" description="Helical" evidence="5">
    <location>
        <begin position="258"/>
        <end position="291"/>
    </location>
</feature>
<dbReference type="InterPro" id="IPR051533">
    <property type="entry name" value="WaaL-like"/>
</dbReference>
<organism evidence="7 8">
    <name type="scientific">Limnovirga soli</name>
    <dbReference type="NCBI Taxonomy" id="2656915"/>
    <lineage>
        <taxon>Bacteria</taxon>
        <taxon>Pseudomonadati</taxon>
        <taxon>Bacteroidota</taxon>
        <taxon>Chitinophagia</taxon>
        <taxon>Chitinophagales</taxon>
        <taxon>Chitinophagaceae</taxon>
        <taxon>Limnovirga</taxon>
    </lineage>
</organism>
<dbReference type="InterPro" id="IPR007016">
    <property type="entry name" value="O-antigen_ligase-rel_domated"/>
</dbReference>
<evidence type="ECO:0000256" key="1">
    <source>
        <dbReference type="ARBA" id="ARBA00004141"/>
    </source>
</evidence>
<evidence type="ECO:0000256" key="5">
    <source>
        <dbReference type="SAM" id="Phobius"/>
    </source>
</evidence>
<keyword evidence="2 5" id="KW-0812">Transmembrane</keyword>
<evidence type="ECO:0000259" key="6">
    <source>
        <dbReference type="Pfam" id="PF04932"/>
    </source>
</evidence>
<gene>
    <name evidence="7" type="ORF">GD597_02085</name>
</gene>
<dbReference type="Proteomes" id="UP000598971">
    <property type="component" value="Unassembled WGS sequence"/>
</dbReference>
<accession>A0A8J8JVH7</accession>
<dbReference type="PANTHER" id="PTHR37422">
    <property type="entry name" value="TEICHURONIC ACID BIOSYNTHESIS PROTEIN TUAE"/>
    <property type="match status" value="1"/>
</dbReference>
<evidence type="ECO:0000313" key="8">
    <source>
        <dbReference type="Proteomes" id="UP000598971"/>
    </source>
</evidence>
<keyword evidence="7" id="KW-0436">Ligase</keyword>
<feature type="transmembrane region" description="Helical" evidence="5">
    <location>
        <begin position="175"/>
        <end position="192"/>
    </location>
</feature>
<feature type="transmembrane region" description="Helical" evidence="5">
    <location>
        <begin position="119"/>
        <end position="137"/>
    </location>
</feature>
<comment type="subcellular location">
    <subcellularLocation>
        <location evidence="1">Membrane</location>
        <topology evidence="1">Multi-pass membrane protein</topology>
    </subcellularLocation>
</comment>
<evidence type="ECO:0000256" key="3">
    <source>
        <dbReference type="ARBA" id="ARBA00022989"/>
    </source>
</evidence>
<comment type="caution">
    <text evidence="7">The sequence shown here is derived from an EMBL/GenBank/DDBJ whole genome shotgun (WGS) entry which is preliminary data.</text>
</comment>
<sequence>MKDDLFYTVNERKINFYWLVCGSLLAVYLGWLIAVKGITIASVLMLLPFIVGFVVLVFSYPKAGYIATIIFCYMQAGLARQFDGVPFGLGQDGLMILTWLALIFHRGEKFRFRHLKNDLVFISVAWFLLTVLEIGNPERPSIDGWIYEMRSTTLYWVLSVPLAFMVFNKKSDLDFFFHLVIIISLISALYGIKQLYIGVSDAERAWLDAGAKRTHILFGKLRVFSFYTDAGQFGAAQAIMALMCIILAVGPHPTKMKIFYLISGFIILYGMLISGTRGALFGLLGGGFVFLILSKKINILIIGGVIGAMFYGGLKYTSIGSGNGQIQRLRSALNPDNPSLKVRLVNQERLKNYLSTKPFGYGIGTIGIWGIKYNKKIPINSIPPDSYFVKVWAEYGIIGLVIWLSMMMYILGKSVGIVWNTRDPVLQNKLAALCAGFAGVLLCSYGNEVINQMPTSIVTYTSWPLLWLSTRWDTPLVPKKTSADEEIKLLT</sequence>
<dbReference type="GO" id="GO:0016874">
    <property type="term" value="F:ligase activity"/>
    <property type="evidence" value="ECO:0007669"/>
    <property type="project" value="UniProtKB-KW"/>
</dbReference>
<dbReference type="Pfam" id="PF04932">
    <property type="entry name" value="Wzy_C"/>
    <property type="match status" value="1"/>
</dbReference>
<evidence type="ECO:0000256" key="4">
    <source>
        <dbReference type="ARBA" id="ARBA00023136"/>
    </source>
</evidence>
<name>A0A8J8JVH7_9BACT</name>
<feature type="transmembrane region" description="Helical" evidence="5">
    <location>
        <begin position="230"/>
        <end position="251"/>
    </location>
</feature>
<feature type="domain" description="O-antigen ligase-related" evidence="6">
    <location>
        <begin position="265"/>
        <end position="404"/>
    </location>
</feature>
<feature type="transmembrane region" description="Helical" evidence="5">
    <location>
        <begin position="149"/>
        <end position="168"/>
    </location>
</feature>
<evidence type="ECO:0000256" key="2">
    <source>
        <dbReference type="ARBA" id="ARBA00022692"/>
    </source>
</evidence>
<dbReference type="EMBL" id="WHPF01000002">
    <property type="protein sequence ID" value="NNV54231.1"/>
    <property type="molecule type" value="Genomic_DNA"/>
</dbReference>
<keyword evidence="3 5" id="KW-1133">Transmembrane helix</keyword>
<proteinExistence type="predicted"/>
<feature type="transmembrane region" description="Helical" evidence="5">
    <location>
        <begin position="391"/>
        <end position="410"/>
    </location>
</feature>
<feature type="transmembrane region" description="Helical" evidence="5">
    <location>
        <begin position="40"/>
        <end position="58"/>
    </location>
</feature>
<dbReference type="GO" id="GO:0016020">
    <property type="term" value="C:membrane"/>
    <property type="evidence" value="ECO:0007669"/>
    <property type="project" value="UniProtKB-SubCell"/>
</dbReference>
<feature type="transmembrane region" description="Helical" evidence="5">
    <location>
        <begin position="297"/>
        <end position="314"/>
    </location>
</feature>
<dbReference type="AlphaFoldDB" id="A0A8J8JVH7"/>
<evidence type="ECO:0000313" key="7">
    <source>
        <dbReference type="EMBL" id="NNV54231.1"/>
    </source>
</evidence>
<dbReference type="RefSeq" id="WP_171606161.1">
    <property type="nucleotide sequence ID" value="NZ_WHPF01000002.1"/>
</dbReference>
<keyword evidence="8" id="KW-1185">Reference proteome</keyword>
<reference evidence="7" key="1">
    <citation type="submission" date="2019-10" db="EMBL/GenBank/DDBJ databases">
        <title>Draft genome sequence of Panacibacter sp. KCS-6.</title>
        <authorList>
            <person name="Yim K.J."/>
        </authorList>
    </citation>
    <scope>NUCLEOTIDE SEQUENCE</scope>
    <source>
        <strain evidence="7">KCS-6</strain>
    </source>
</reference>